<reference evidence="2" key="2">
    <citation type="submission" date="2018-04" db="EMBL/GenBank/DDBJ databases">
        <title>OnivRS2 (Oryza nivara Reference Sequence Version 2).</title>
        <authorList>
            <person name="Zhang J."/>
            <person name="Kudrna D."/>
            <person name="Lee S."/>
            <person name="Talag J."/>
            <person name="Rajasekar S."/>
            <person name="Welchert J."/>
            <person name="Hsing Y.-I."/>
            <person name="Wing R.A."/>
        </authorList>
    </citation>
    <scope>NUCLEOTIDE SEQUENCE [LARGE SCALE GENOMIC DNA]</scope>
    <source>
        <strain evidence="2">SL10</strain>
    </source>
</reference>
<keyword evidence="1" id="KW-1133">Transmembrane helix</keyword>
<dbReference type="PANTHER" id="PTHR36480:SF3">
    <property type="entry name" value="OS06G0118900 PROTEIN"/>
    <property type="match status" value="1"/>
</dbReference>
<proteinExistence type="predicted"/>
<organism evidence="2">
    <name type="scientific">Oryza nivara</name>
    <name type="common">Indian wild rice</name>
    <name type="synonym">Oryza sativa f. spontanea</name>
    <dbReference type="NCBI Taxonomy" id="4536"/>
    <lineage>
        <taxon>Eukaryota</taxon>
        <taxon>Viridiplantae</taxon>
        <taxon>Streptophyta</taxon>
        <taxon>Embryophyta</taxon>
        <taxon>Tracheophyta</taxon>
        <taxon>Spermatophyta</taxon>
        <taxon>Magnoliopsida</taxon>
        <taxon>Liliopsida</taxon>
        <taxon>Poales</taxon>
        <taxon>Poaceae</taxon>
        <taxon>BOP clade</taxon>
        <taxon>Oryzoideae</taxon>
        <taxon>Oryzeae</taxon>
        <taxon>Oryzinae</taxon>
        <taxon>Oryza</taxon>
    </lineage>
</organism>
<dbReference type="Gramene" id="ONIVA06G01560.1">
    <property type="protein sequence ID" value="ONIVA06G01560.1"/>
    <property type="gene ID" value="ONIVA06G01560"/>
</dbReference>
<dbReference type="HOGENOM" id="CLU_097698_2_0_1"/>
<evidence type="ECO:0008006" key="4">
    <source>
        <dbReference type="Google" id="ProtNLM"/>
    </source>
</evidence>
<keyword evidence="3" id="KW-1185">Reference proteome</keyword>
<protein>
    <recommendedName>
        <fullName evidence="4">Late embryogenesis abundant protein LEA-2 subgroup domain-containing protein</fullName>
    </recommendedName>
</protein>
<keyword evidence="1" id="KW-0472">Membrane</keyword>
<accession>A0A0E0HK43</accession>
<dbReference type="PANTHER" id="PTHR36480">
    <property type="entry name" value="OS06G0118900 PROTEIN-RELATED"/>
    <property type="match status" value="1"/>
</dbReference>
<evidence type="ECO:0000256" key="1">
    <source>
        <dbReference type="SAM" id="Phobius"/>
    </source>
</evidence>
<evidence type="ECO:0000313" key="2">
    <source>
        <dbReference type="EnsemblPlants" id="ONIVA06G01560.1"/>
    </source>
</evidence>
<dbReference type="Proteomes" id="UP000006591">
    <property type="component" value="Chromosome 6"/>
</dbReference>
<keyword evidence="1" id="KW-0812">Transmembrane</keyword>
<dbReference type="AlphaFoldDB" id="A0A0E0HK43"/>
<evidence type="ECO:0000313" key="3">
    <source>
        <dbReference type="Proteomes" id="UP000006591"/>
    </source>
</evidence>
<sequence>MGKEEDEGKSSSSSCNWHRQRHVIVLASLGGVLAATVVVITMSVVLQPPHIGFAVERATVVRSNDDNHDPVRLELTVKIAKNTTTGGNVGAKVMYKSVLISLEAISTTDAEIFDLEIPKKAPSPTYLKGTADLIINAELKLVGYSKQSSLANNSVNGVPVTVIIRALVSFEIGLVNTGSYEITFRRSDVVFNETKLS</sequence>
<name>A0A0E0HK43_ORYNI</name>
<dbReference type="EnsemblPlants" id="ONIVA06G01560.1">
    <property type="protein sequence ID" value="ONIVA06G01560.1"/>
    <property type="gene ID" value="ONIVA06G01560"/>
</dbReference>
<reference evidence="2" key="1">
    <citation type="submission" date="2015-04" db="UniProtKB">
        <authorList>
            <consortium name="EnsemblPlants"/>
        </authorList>
    </citation>
    <scope>IDENTIFICATION</scope>
    <source>
        <strain evidence="2">SL10</strain>
    </source>
</reference>
<feature type="transmembrane region" description="Helical" evidence="1">
    <location>
        <begin position="23"/>
        <end position="46"/>
    </location>
</feature>